<evidence type="ECO:0000313" key="3">
    <source>
        <dbReference type="Proteomes" id="UP000545761"/>
    </source>
</evidence>
<dbReference type="AlphaFoldDB" id="A0A7W0IE06"/>
<dbReference type="Proteomes" id="UP000545761">
    <property type="component" value="Unassembled WGS sequence"/>
</dbReference>
<proteinExistence type="predicted"/>
<feature type="chain" id="PRO_5039355562" evidence="1">
    <location>
        <begin position="23"/>
        <end position="398"/>
    </location>
</feature>
<protein>
    <submittedName>
        <fullName evidence="2">Uncharacterized protein</fullName>
    </submittedName>
</protein>
<accession>A0A7W0IE06</accession>
<dbReference type="InterPro" id="IPR011042">
    <property type="entry name" value="6-blade_b-propeller_TolB-like"/>
</dbReference>
<comment type="caution">
    <text evidence="2">The sequence shown here is derived from an EMBL/GenBank/DDBJ whole genome shotgun (WGS) entry which is preliminary data.</text>
</comment>
<evidence type="ECO:0000313" key="2">
    <source>
        <dbReference type="EMBL" id="MBA2951799.1"/>
    </source>
</evidence>
<dbReference type="SUPFAM" id="SSF63829">
    <property type="entry name" value="Calcium-dependent phosphotriesterase"/>
    <property type="match status" value="1"/>
</dbReference>
<gene>
    <name evidence="2" type="ORF">H1D24_40135</name>
</gene>
<sequence length="398" mass="42173">MRHRLSLILTTSLVIVMSAARMGVALSPGGTTQPSIPSSQDTTAGADFIGSAVEPQPLRRAPLFDPQVSTMHDDSGNTKAVGYPGHLGSGTEVTTAAVKLGMMLWLPDGRLTSGYTDTSSGTPVYRIAAVDPETLEVESSWAAPVGQTLNTTYMYQKANGEILVGSKQGHIYVLQRHDETGKPVITVKRDIDLASQGVLGQGEKLLNSAFDGQGNIWFTTGGIAGIGDDLGTTSTVGYVDSRGKVHALHLDGQVVENGIAVHGTTAYVVTGPAGQDDHGEVTGAGGDELRQDGDVEGAHLRVEEVGERSLPPTAGERVRAGEQFGCVGVRTWPPAEGVAEHAGAHTPQARLRRPTADVRSRYRLREPQQGHWQRQSEPRPGCSACLIGYTTWRDTVPA</sequence>
<dbReference type="RefSeq" id="WP_181662709.1">
    <property type="nucleotide sequence ID" value="NZ_JACEHE010000055.1"/>
</dbReference>
<evidence type="ECO:0000256" key="1">
    <source>
        <dbReference type="SAM" id="SignalP"/>
    </source>
</evidence>
<reference evidence="2 3" key="1">
    <citation type="submission" date="2020-07" db="EMBL/GenBank/DDBJ databases">
        <title>Streptomyces isolated from Indian soil.</title>
        <authorList>
            <person name="Mandal S."/>
            <person name="Maiti P.K."/>
        </authorList>
    </citation>
    <scope>NUCLEOTIDE SEQUENCE [LARGE SCALE GENOMIC DNA]</scope>
    <source>
        <strain evidence="2 3">PSKA28</strain>
    </source>
</reference>
<feature type="signal peptide" evidence="1">
    <location>
        <begin position="1"/>
        <end position="22"/>
    </location>
</feature>
<keyword evidence="1" id="KW-0732">Signal</keyword>
<name>A0A7W0IE06_9ACTN</name>
<dbReference type="EMBL" id="JACEHE010000055">
    <property type="protein sequence ID" value="MBA2951799.1"/>
    <property type="molecule type" value="Genomic_DNA"/>
</dbReference>
<dbReference type="Gene3D" id="2.120.10.30">
    <property type="entry name" value="TolB, C-terminal domain"/>
    <property type="match status" value="1"/>
</dbReference>
<organism evidence="2 3">
    <name type="scientific">Streptomyces himalayensis subsp. himalayensis</name>
    <dbReference type="NCBI Taxonomy" id="2756131"/>
    <lineage>
        <taxon>Bacteria</taxon>
        <taxon>Bacillati</taxon>
        <taxon>Actinomycetota</taxon>
        <taxon>Actinomycetes</taxon>
        <taxon>Kitasatosporales</taxon>
        <taxon>Streptomycetaceae</taxon>
        <taxon>Streptomyces</taxon>
        <taxon>Streptomyces himalayensis</taxon>
    </lineage>
</organism>